<name>A0ABD0VK85_DENTH</name>
<gene>
    <name evidence="1" type="ORF">M5K25_003471</name>
</gene>
<protein>
    <submittedName>
        <fullName evidence="1">Uncharacterized protein</fullName>
    </submittedName>
</protein>
<sequence>MASAIVCTTLGTNEVTSAKLLPATKGKLQSLPPISPTRKSDFLKYSLHSVNIRRGISWVWKLRILALGE</sequence>
<keyword evidence="2" id="KW-1185">Reference proteome</keyword>
<accession>A0ABD0VK85</accession>
<dbReference type="Proteomes" id="UP001552299">
    <property type="component" value="Unassembled WGS sequence"/>
</dbReference>
<dbReference type="EMBL" id="JANQDX010000004">
    <property type="protein sequence ID" value="KAL0925160.1"/>
    <property type="molecule type" value="Genomic_DNA"/>
</dbReference>
<evidence type="ECO:0000313" key="1">
    <source>
        <dbReference type="EMBL" id="KAL0925160.1"/>
    </source>
</evidence>
<proteinExistence type="predicted"/>
<dbReference type="AlphaFoldDB" id="A0ABD0VK85"/>
<evidence type="ECO:0000313" key="2">
    <source>
        <dbReference type="Proteomes" id="UP001552299"/>
    </source>
</evidence>
<organism evidence="1 2">
    <name type="scientific">Dendrobium thyrsiflorum</name>
    <name type="common">Pinecone-like raceme dendrobium</name>
    <name type="synonym">Orchid</name>
    <dbReference type="NCBI Taxonomy" id="117978"/>
    <lineage>
        <taxon>Eukaryota</taxon>
        <taxon>Viridiplantae</taxon>
        <taxon>Streptophyta</taxon>
        <taxon>Embryophyta</taxon>
        <taxon>Tracheophyta</taxon>
        <taxon>Spermatophyta</taxon>
        <taxon>Magnoliopsida</taxon>
        <taxon>Liliopsida</taxon>
        <taxon>Asparagales</taxon>
        <taxon>Orchidaceae</taxon>
        <taxon>Epidendroideae</taxon>
        <taxon>Malaxideae</taxon>
        <taxon>Dendrobiinae</taxon>
        <taxon>Dendrobium</taxon>
    </lineage>
</organism>
<reference evidence="1 2" key="1">
    <citation type="journal article" date="2024" name="Plant Biotechnol. J.">
        <title>Dendrobium thyrsiflorum genome and its molecular insights into genes involved in important horticultural traits.</title>
        <authorList>
            <person name="Chen B."/>
            <person name="Wang J.Y."/>
            <person name="Zheng P.J."/>
            <person name="Li K.L."/>
            <person name="Liang Y.M."/>
            <person name="Chen X.F."/>
            <person name="Zhang C."/>
            <person name="Zhao X."/>
            <person name="He X."/>
            <person name="Zhang G.Q."/>
            <person name="Liu Z.J."/>
            <person name="Xu Q."/>
        </authorList>
    </citation>
    <scope>NUCLEOTIDE SEQUENCE [LARGE SCALE GENOMIC DNA]</scope>
    <source>
        <strain evidence="1">GZMU011</strain>
    </source>
</reference>
<comment type="caution">
    <text evidence="1">The sequence shown here is derived from an EMBL/GenBank/DDBJ whole genome shotgun (WGS) entry which is preliminary data.</text>
</comment>